<name>A0A1V8TCM5_9PEZI</name>
<dbReference type="InterPro" id="IPR053832">
    <property type="entry name" value="DUF6924"/>
</dbReference>
<dbReference type="Pfam" id="PF21962">
    <property type="entry name" value="DUF6924"/>
    <property type="match status" value="2"/>
</dbReference>
<proteinExistence type="predicted"/>
<evidence type="ECO:0000313" key="3">
    <source>
        <dbReference type="Proteomes" id="UP000192596"/>
    </source>
</evidence>
<feature type="domain" description="DUF6924" evidence="1">
    <location>
        <begin position="292"/>
        <end position="385"/>
    </location>
</feature>
<dbReference type="InParanoid" id="A0A1V8TCM5"/>
<dbReference type="Proteomes" id="UP000192596">
    <property type="component" value="Unassembled WGS sequence"/>
</dbReference>
<accession>A0A1V8TCM5</accession>
<reference evidence="3" key="1">
    <citation type="submission" date="2017-03" db="EMBL/GenBank/DDBJ databases">
        <title>Genomes of endolithic fungi from Antarctica.</title>
        <authorList>
            <person name="Coleine C."/>
            <person name="Masonjones S."/>
            <person name="Stajich J.E."/>
        </authorList>
    </citation>
    <scope>NUCLEOTIDE SEQUENCE [LARGE SCALE GENOMIC DNA]</scope>
    <source>
        <strain evidence="3">CCFEE 5527</strain>
    </source>
</reference>
<dbReference type="OrthoDB" id="2884623at2759"/>
<gene>
    <name evidence="2" type="ORF">B0A48_06014</name>
</gene>
<evidence type="ECO:0000259" key="1">
    <source>
        <dbReference type="Pfam" id="PF21962"/>
    </source>
</evidence>
<organism evidence="2 3">
    <name type="scientific">Cryoendolithus antarcticus</name>
    <dbReference type="NCBI Taxonomy" id="1507870"/>
    <lineage>
        <taxon>Eukaryota</taxon>
        <taxon>Fungi</taxon>
        <taxon>Dikarya</taxon>
        <taxon>Ascomycota</taxon>
        <taxon>Pezizomycotina</taxon>
        <taxon>Dothideomycetes</taxon>
        <taxon>Dothideomycetidae</taxon>
        <taxon>Cladosporiales</taxon>
        <taxon>Cladosporiaceae</taxon>
        <taxon>Cryoendolithus</taxon>
    </lineage>
</organism>
<protein>
    <recommendedName>
        <fullName evidence="1">DUF6924 domain-containing protein</fullName>
    </recommendedName>
</protein>
<dbReference type="AlphaFoldDB" id="A0A1V8TCM5"/>
<evidence type="ECO:0000313" key="2">
    <source>
        <dbReference type="EMBL" id="OQO09123.1"/>
    </source>
</evidence>
<dbReference type="EMBL" id="NAJO01000011">
    <property type="protein sequence ID" value="OQO09123.1"/>
    <property type="molecule type" value="Genomic_DNA"/>
</dbReference>
<dbReference type="STRING" id="1507870.A0A1V8TCM5"/>
<keyword evidence="3" id="KW-1185">Reference proteome</keyword>
<comment type="caution">
    <text evidence="2">The sequence shown here is derived from an EMBL/GenBank/DDBJ whole genome shotgun (WGS) entry which is preliminary data.</text>
</comment>
<feature type="domain" description="DUF6924" evidence="1">
    <location>
        <begin position="91"/>
        <end position="174"/>
    </location>
</feature>
<sequence length="585" mass="67527">MTGLLFLTAALLDHKRLNLALITLRDWQFDSGSFNFYLVTTRNAYELEANPLPPTLVPLPQNFENAWTNASIPDLESYMLDVTRGLGETTKAGTPTAQFIVIDEEGLRNGTAILLERHVDDDVDDEDDIVLTDRFDKVRLSWEKVHSMFVNLDLANMDFRDFTDWQEGDAEGWFEYVDFGDDLPEKEREERDQEIESLRRQGLFTFPNRLTHKKDRRTQPESSGEMAGLVFITAPSHAKSLNRALTLLRDWEYNDGEPNFRVVTTRNAYELESPDDPLKHTEVPLADPFENAWTAAPLDDVEAYMRDVHRHLPESRFRVRTTLFLLIDDEGLEADEVVLCNREYVLELHDYEEKFKRVRVLIEEAHTMFVNLDVANLDFEDFVDDDEGPDEDDLKTLNRALTFLRDWEYGDGAFVQTIITTRNAYELEPAAGYLTPTLVPLPEDFDNAWVNASLADIEAYMLDTHRSIARYNARINTTLFLVLDSEALAKDEIVLYKRFYDFASGTYLDKFKITRLPLEQAHAMHANLDINNMEFESYVEWDRKRGPRGEGWMVYRGLMGSGISAKVVAKREAELERLRVLGLVD</sequence>